<feature type="region of interest" description="Disordered" evidence="1">
    <location>
        <begin position="14"/>
        <end position="46"/>
    </location>
</feature>
<evidence type="ECO:0000313" key="2">
    <source>
        <dbReference type="EMBL" id="UPW41093.1"/>
    </source>
</evidence>
<dbReference type="EMBL" id="OM869543">
    <property type="protein sequence ID" value="UPW41093.1"/>
    <property type="molecule type" value="Genomic_DNA"/>
</dbReference>
<accession>A0A976N194</accession>
<reference evidence="2" key="1">
    <citation type="submission" date="2022-02" db="EMBL/GenBank/DDBJ databases">
        <title>Towards deciphering the DNA virus diversity associated with rodent species in the families Cricetidae and Heteromyidae.</title>
        <authorList>
            <person name="Lund M."/>
            <person name="Larsen B.B."/>
            <person name="Gryseels S."/>
            <person name="Kraberger S."/>
            <person name="Rowsey D.M."/>
            <person name="Steger L."/>
            <person name="Yule K.M."/>
            <person name="Upham N.S."/>
            <person name="Worobey M."/>
            <person name="Van Doorslaer K."/>
            <person name="Varsani A."/>
        </authorList>
    </citation>
    <scope>NUCLEOTIDE SEQUENCE</scope>
    <source>
        <strain evidence="2">UA08Rod_5539</strain>
    </source>
</reference>
<sequence>MSHPLDYLYFSDAPRPGDAGYGTGYNSVSTGTSAKSVSGGSESSRMADTLSSMTGALDQIYKLSDRNSARSEAQASELRDWQQRQTQIAMDYNASEAAKNRDWQKMMSDTAHQREVADLRAAGLNPVLSAMGGNGAAVTSGSTASSSAPSGAKGETDMSTTQALVSLLGTMWSAQTQMEMQRNNAQTNLAIADKNAAASELVAQIHARSSLAVADLAGQYGLKQSQVIGAYNKLTAEISANANITSAQLHASASRYAADLGLKGTELRTFTDQLIAEAQMANQYSIADMTSSRSAQSALDVAQEQHKNSLYGSGWSIAELLNGVFEPYSRGRFGGSSKGGSFGSR</sequence>
<proteinExistence type="predicted"/>
<feature type="compositionally biased region" description="Low complexity" evidence="1">
    <location>
        <begin position="33"/>
        <end position="44"/>
    </location>
</feature>
<protein>
    <submittedName>
        <fullName evidence="2">DNA pilot protein</fullName>
    </submittedName>
</protein>
<evidence type="ECO:0000256" key="1">
    <source>
        <dbReference type="SAM" id="MobiDB-lite"/>
    </source>
</evidence>
<name>A0A976N194_9VIRU</name>
<organism evidence="2">
    <name type="scientific">Sigmofec virus UA08Rod_5539</name>
    <dbReference type="NCBI Taxonomy" id="2929428"/>
    <lineage>
        <taxon>Viruses</taxon>
        <taxon>Monodnaviria</taxon>
        <taxon>Sangervirae</taxon>
        <taxon>Phixviricota</taxon>
        <taxon>Malgrandaviricetes</taxon>
        <taxon>Petitvirales</taxon>
        <taxon>Microviridae</taxon>
    </lineage>
</organism>